<evidence type="ECO:0000313" key="3">
    <source>
        <dbReference type="Ensembl" id="ENSPNYP00000030441.1"/>
    </source>
</evidence>
<dbReference type="SUPFAM" id="SSF56672">
    <property type="entry name" value="DNA/RNA polymerases"/>
    <property type="match status" value="1"/>
</dbReference>
<feature type="transmembrane region" description="Helical" evidence="1">
    <location>
        <begin position="145"/>
        <end position="170"/>
    </location>
</feature>
<accession>A0A3B4HAA8</accession>
<dbReference type="AlphaFoldDB" id="A0A3B4HAA8"/>
<keyword evidence="1" id="KW-0472">Membrane</keyword>
<dbReference type="InterPro" id="IPR000477">
    <property type="entry name" value="RT_dom"/>
</dbReference>
<protein>
    <recommendedName>
        <fullName evidence="2">Reverse transcriptase domain-containing protein</fullName>
    </recommendedName>
</protein>
<evidence type="ECO:0000256" key="1">
    <source>
        <dbReference type="SAM" id="Phobius"/>
    </source>
</evidence>
<evidence type="ECO:0000259" key="2">
    <source>
        <dbReference type="PROSITE" id="PS50878"/>
    </source>
</evidence>
<dbReference type="Pfam" id="PF00078">
    <property type="entry name" value="RVT_1"/>
    <property type="match status" value="1"/>
</dbReference>
<dbReference type="Ensembl" id="ENSPNYT00000031181.1">
    <property type="protein sequence ID" value="ENSPNYP00000030441.1"/>
    <property type="gene ID" value="ENSPNYG00000022945.1"/>
</dbReference>
<sequence length="186" mass="20926">MLIWSAAFDTVDHCILFDRLEHFIGITGNVLSWLRSYLSGRSQTVSLKNDLSETCAVRHGVPQGSVLGPLLFSMYLLPLGVLLHSFNVTFHYYADDLQLYVPLTIGNCAEVSYLESCLSAIKGWLSDKTELMCALFLGSNVRLNWIFFSMCLCSWISVSCSWIVPGRVIFLSIKSMLMIEIMSHVL</sequence>
<keyword evidence="1" id="KW-1133">Transmembrane helix</keyword>
<feature type="domain" description="Reverse transcriptase" evidence="2">
    <location>
        <begin position="1"/>
        <end position="150"/>
    </location>
</feature>
<dbReference type="PROSITE" id="PS50878">
    <property type="entry name" value="RT_POL"/>
    <property type="match status" value="1"/>
</dbReference>
<keyword evidence="1" id="KW-0812">Transmembrane</keyword>
<dbReference type="PANTHER" id="PTHR33332">
    <property type="entry name" value="REVERSE TRANSCRIPTASE DOMAIN-CONTAINING PROTEIN"/>
    <property type="match status" value="1"/>
</dbReference>
<dbReference type="STRING" id="303518.ENSPNYP00000030441"/>
<organism evidence="3">
    <name type="scientific">Pundamilia nyererei</name>
    <dbReference type="NCBI Taxonomy" id="303518"/>
    <lineage>
        <taxon>Eukaryota</taxon>
        <taxon>Metazoa</taxon>
        <taxon>Chordata</taxon>
        <taxon>Craniata</taxon>
        <taxon>Vertebrata</taxon>
        <taxon>Euteleostomi</taxon>
        <taxon>Actinopterygii</taxon>
        <taxon>Neopterygii</taxon>
        <taxon>Teleostei</taxon>
        <taxon>Neoteleostei</taxon>
        <taxon>Acanthomorphata</taxon>
        <taxon>Ovalentaria</taxon>
        <taxon>Cichlomorphae</taxon>
        <taxon>Cichliformes</taxon>
        <taxon>Cichlidae</taxon>
        <taxon>African cichlids</taxon>
        <taxon>Pseudocrenilabrinae</taxon>
        <taxon>Haplochromini</taxon>
        <taxon>Pundamilia</taxon>
    </lineage>
</organism>
<proteinExistence type="predicted"/>
<name>A0A3B4HAA8_9CICH</name>
<dbReference type="GeneTree" id="ENSGT01010000222343"/>
<feature type="transmembrane region" description="Helical" evidence="1">
    <location>
        <begin position="75"/>
        <end position="94"/>
    </location>
</feature>
<reference evidence="3" key="1">
    <citation type="submission" date="2023-09" db="UniProtKB">
        <authorList>
            <consortium name="Ensembl"/>
        </authorList>
    </citation>
    <scope>IDENTIFICATION</scope>
</reference>
<dbReference type="InterPro" id="IPR043502">
    <property type="entry name" value="DNA/RNA_pol_sf"/>
</dbReference>